<dbReference type="GO" id="GO:0003677">
    <property type="term" value="F:DNA binding"/>
    <property type="evidence" value="ECO:0007669"/>
    <property type="project" value="UniProtKB-KW"/>
</dbReference>
<dbReference type="InterPro" id="IPR038109">
    <property type="entry name" value="DNA_bind_recomb_sf"/>
</dbReference>
<reference evidence="5" key="1">
    <citation type="submission" date="2017-06" db="EMBL/GenBank/DDBJ databases">
        <authorList>
            <person name="Varghese N."/>
            <person name="Submissions S."/>
        </authorList>
    </citation>
    <scope>NUCLEOTIDE SEQUENCE [LARGE SCALE GENOMIC DNA]</scope>
    <source>
        <strain evidence="5">JCM 23211</strain>
    </source>
</reference>
<dbReference type="PANTHER" id="PTHR30461">
    <property type="entry name" value="DNA-INVERTASE FROM LAMBDOID PROPHAGE"/>
    <property type="match status" value="1"/>
</dbReference>
<dbReference type="PANTHER" id="PTHR30461:SF2">
    <property type="entry name" value="SERINE RECOMBINASE PINE-RELATED"/>
    <property type="match status" value="1"/>
</dbReference>
<accession>A0A239FKN6</accession>
<dbReference type="EMBL" id="FZOW01000003">
    <property type="protein sequence ID" value="SNS57466.1"/>
    <property type="molecule type" value="Genomic_DNA"/>
</dbReference>
<keyword evidence="2" id="KW-0233">DNA recombination</keyword>
<protein>
    <submittedName>
        <fullName evidence="4">Recombinase zinc beta ribbon domain-containing protein</fullName>
    </submittedName>
</protein>
<sequence>MSRAYGWNTDGTIVETEAAVLKRVAADVINGKALRPIVRELTDQNILTATGRTWEPITIKRALINPRIIGHKKDTTTGELVGTDIDPILDTREYERLVSILEDPSRKRFASGGRGKKETRTHLLSGLVRCGRCGSKMFPTVASRIDGRRRPQYMCMTQSGCGGITIVADLFEADVTERVLARLTDAPFRRALSNSIATVTEHDVDVELATLATRLEDLGTDYARGLITRTTLHSATAEIEQRTADVKRKKQASDVMVDIERVSGDDVIEWWEDATTRRRHDVAAALIDHITVNPLSEGRRGQSGLDTNRLDYFWRNG</sequence>
<dbReference type="InterPro" id="IPR050639">
    <property type="entry name" value="SSR_resolvase"/>
</dbReference>
<dbReference type="InterPro" id="IPR025827">
    <property type="entry name" value="Zn_ribbon_recom_dom"/>
</dbReference>
<dbReference type="Proteomes" id="UP000198327">
    <property type="component" value="Unassembled WGS sequence"/>
</dbReference>
<evidence type="ECO:0000313" key="4">
    <source>
        <dbReference type="EMBL" id="SNS57466.1"/>
    </source>
</evidence>
<dbReference type="AlphaFoldDB" id="A0A239FKN6"/>
<dbReference type="Pfam" id="PF13408">
    <property type="entry name" value="Zn_ribbon_recom"/>
    <property type="match status" value="1"/>
</dbReference>
<dbReference type="InterPro" id="IPR011109">
    <property type="entry name" value="DNA_bind_recombinase_dom"/>
</dbReference>
<dbReference type="RefSeq" id="WP_089244508.1">
    <property type="nucleotide sequence ID" value="NZ_FZOW01000003.1"/>
</dbReference>
<evidence type="ECO:0000259" key="3">
    <source>
        <dbReference type="PROSITE" id="PS51737"/>
    </source>
</evidence>
<keyword evidence="1" id="KW-0238">DNA-binding</keyword>
<dbReference type="GO" id="GO:0000150">
    <property type="term" value="F:DNA strand exchange activity"/>
    <property type="evidence" value="ECO:0007669"/>
    <property type="project" value="InterPro"/>
</dbReference>
<evidence type="ECO:0000313" key="5">
    <source>
        <dbReference type="Proteomes" id="UP000198327"/>
    </source>
</evidence>
<evidence type="ECO:0000256" key="2">
    <source>
        <dbReference type="ARBA" id="ARBA00023172"/>
    </source>
</evidence>
<dbReference type="Pfam" id="PF07508">
    <property type="entry name" value="Recombinase"/>
    <property type="match status" value="1"/>
</dbReference>
<evidence type="ECO:0000256" key="1">
    <source>
        <dbReference type="ARBA" id="ARBA00023125"/>
    </source>
</evidence>
<dbReference type="Gene3D" id="3.90.1750.20">
    <property type="entry name" value="Putative Large Serine Recombinase, Chain B, Domain 2"/>
    <property type="match status" value="1"/>
</dbReference>
<keyword evidence="5" id="KW-1185">Reference proteome</keyword>
<name>A0A239FKN6_9NOCA</name>
<gene>
    <name evidence="4" type="ORF">SAMN05421642_103346</name>
</gene>
<organism evidence="4 5">
    <name type="scientific">Rhodococcoides kyotonense</name>
    <dbReference type="NCBI Taxonomy" id="398843"/>
    <lineage>
        <taxon>Bacteria</taxon>
        <taxon>Bacillati</taxon>
        <taxon>Actinomycetota</taxon>
        <taxon>Actinomycetes</taxon>
        <taxon>Mycobacteriales</taxon>
        <taxon>Nocardiaceae</taxon>
        <taxon>Rhodococcoides</taxon>
    </lineage>
</organism>
<feature type="domain" description="Recombinase" evidence="3">
    <location>
        <begin position="2"/>
        <end position="107"/>
    </location>
</feature>
<dbReference type="OrthoDB" id="4500247at2"/>
<proteinExistence type="predicted"/>
<dbReference type="PROSITE" id="PS51737">
    <property type="entry name" value="RECOMBINASE_DNA_BIND"/>
    <property type="match status" value="1"/>
</dbReference>